<dbReference type="STRING" id="150146.SAMN05443667_10910"/>
<dbReference type="SUPFAM" id="SSF52402">
    <property type="entry name" value="Adenine nucleotide alpha hydrolases-like"/>
    <property type="match status" value="1"/>
</dbReference>
<proteinExistence type="inferred from homology"/>
<dbReference type="CDD" id="cd00293">
    <property type="entry name" value="USP-like"/>
    <property type="match status" value="1"/>
</dbReference>
<dbReference type="InterPro" id="IPR006016">
    <property type="entry name" value="UspA"/>
</dbReference>
<dbReference type="OrthoDB" id="9788959at2"/>
<sequence>MDRILVTTDFSSNSKAACRFAIQLASQHKCELTFFHSYYIANIGLMSGEALVAFENKEEDKIKKKLNKFVEILYKGIDSSLSNKKCVIKSAVFTDSSIREYAQENNFSFICISTRGSGKLKKIFGSNTSNLITHSTVPVIAVPFNYRRSEINKIIYASDLVNLEEEVVKVNEFVKPLNAIVEILHFEYPTDDAVNRIALDKLIKGNSGRDFKLHIKKIDLTESLILNIRSVIKKSKPSMLIMFTQQNRSFFTKIFHPSKSAYYSFNAKVPLLVFNKT</sequence>
<accession>A0A1H4E7F6</accession>
<dbReference type="Gene3D" id="3.40.50.12370">
    <property type="match status" value="1"/>
</dbReference>
<evidence type="ECO:0000313" key="4">
    <source>
        <dbReference type="Proteomes" id="UP000198951"/>
    </source>
</evidence>
<gene>
    <name evidence="3" type="ORF">SAMN05443667_10910</name>
</gene>
<reference evidence="4" key="1">
    <citation type="submission" date="2016-10" db="EMBL/GenBank/DDBJ databases">
        <authorList>
            <person name="Varghese N."/>
            <person name="Submissions S."/>
        </authorList>
    </citation>
    <scope>NUCLEOTIDE SEQUENCE [LARGE SCALE GENOMIC DNA]</scope>
    <source>
        <strain evidence="4">DSM 22376</strain>
    </source>
</reference>
<dbReference type="AlphaFoldDB" id="A0A1H4E7F6"/>
<evidence type="ECO:0000259" key="2">
    <source>
        <dbReference type="Pfam" id="PF00582"/>
    </source>
</evidence>
<evidence type="ECO:0000313" key="3">
    <source>
        <dbReference type="EMBL" id="SEA80262.1"/>
    </source>
</evidence>
<dbReference type="RefSeq" id="WP_091090749.1">
    <property type="nucleotide sequence ID" value="NZ_FNRD01000009.1"/>
</dbReference>
<dbReference type="EMBL" id="FNRD01000009">
    <property type="protein sequence ID" value="SEA80262.1"/>
    <property type="molecule type" value="Genomic_DNA"/>
</dbReference>
<dbReference type="Pfam" id="PF00582">
    <property type="entry name" value="Usp"/>
    <property type="match status" value="1"/>
</dbReference>
<organism evidence="3 4">
    <name type="scientific">Flavobacterium gillisiae</name>
    <dbReference type="NCBI Taxonomy" id="150146"/>
    <lineage>
        <taxon>Bacteria</taxon>
        <taxon>Pseudomonadati</taxon>
        <taxon>Bacteroidota</taxon>
        <taxon>Flavobacteriia</taxon>
        <taxon>Flavobacteriales</taxon>
        <taxon>Flavobacteriaceae</taxon>
        <taxon>Flavobacterium</taxon>
    </lineage>
</organism>
<dbReference type="InterPro" id="IPR006015">
    <property type="entry name" value="Universal_stress_UspA"/>
</dbReference>
<dbReference type="PANTHER" id="PTHR46268:SF6">
    <property type="entry name" value="UNIVERSAL STRESS PROTEIN UP12"/>
    <property type="match status" value="1"/>
</dbReference>
<name>A0A1H4E7F6_9FLAO</name>
<comment type="similarity">
    <text evidence="1">Belongs to the universal stress protein A family.</text>
</comment>
<evidence type="ECO:0000256" key="1">
    <source>
        <dbReference type="ARBA" id="ARBA00008791"/>
    </source>
</evidence>
<feature type="domain" description="UspA" evidence="2">
    <location>
        <begin position="2"/>
        <end position="143"/>
    </location>
</feature>
<dbReference type="Proteomes" id="UP000198951">
    <property type="component" value="Unassembled WGS sequence"/>
</dbReference>
<dbReference type="PANTHER" id="PTHR46268">
    <property type="entry name" value="STRESS RESPONSE PROTEIN NHAX"/>
    <property type="match status" value="1"/>
</dbReference>
<keyword evidence="4" id="KW-1185">Reference proteome</keyword>
<dbReference type="PRINTS" id="PR01438">
    <property type="entry name" value="UNVRSLSTRESS"/>
</dbReference>
<protein>
    <submittedName>
        <fullName evidence="3">Nucleotide-binding universal stress protein, UspA family</fullName>
    </submittedName>
</protein>